<dbReference type="Gene3D" id="1.10.443.10">
    <property type="entry name" value="Intergrase catalytic core"/>
    <property type="match status" value="1"/>
</dbReference>
<proteinExistence type="inferred from homology"/>
<gene>
    <name evidence="7" type="ORF">CSX01_05275</name>
</gene>
<evidence type="ECO:0000256" key="4">
    <source>
        <dbReference type="PROSITE-ProRule" id="PRU01248"/>
    </source>
</evidence>
<feature type="domain" description="Core-binding (CB)" evidence="6">
    <location>
        <begin position="332"/>
        <end position="418"/>
    </location>
</feature>
<evidence type="ECO:0000256" key="2">
    <source>
        <dbReference type="ARBA" id="ARBA00023125"/>
    </source>
</evidence>
<evidence type="ECO:0000256" key="3">
    <source>
        <dbReference type="ARBA" id="ARBA00023172"/>
    </source>
</evidence>
<dbReference type="InterPro" id="IPR050090">
    <property type="entry name" value="Tyrosine_recombinase_XerCD"/>
</dbReference>
<dbReference type="InterPro" id="IPR010998">
    <property type="entry name" value="Integrase_recombinase_N"/>
</dbReference>
<evidence type="ECO:0000313" key="7">
    <source>
        <dbReference type="EMBL" id="PHU35378.1"/>
    </source>
</evidence>
<comment type="caution">
    <text evidence="7">The sequence shown here is derived from an EMBL/GenBank/DDBJ whole genome shotgun (WGS) entry which is preliminary data.</text>
</comment>
<dbReference type="PROSITE" id="PS51898">
    <property type="entry name" value="TYR_RECOMBINASE"/>
    <property type="match status" value="1"/>
</dbReference>
<dbReference type="InterPro" id="IPR044068">
    <property type="entry name" value="CB"/>
</dbReference>
<name>A0A2G3DWG8_9FIRM</name>
<comment type="similarity">
    <text evidence="1">Belongs to the 'phage' integrase family.</text>
</comment>
<dbReference type="PANTHER" id="PTHR30349:SF41">
    <property type="entry name" value="INTEGRASE_RECOMBINASE PROTEIN MJ0367-RELATED"/>
    <property type="match status" value="1"/>
</dbReference>
<sequence>MTMALLKLVESESSLYEEITLSPSVLGKRVDFLYSFLSSLGFSSLSEISVNTLKSFITTVRHEFAFSPKQYSAYKGDLETVYFAYMKENGHPLTVSSFAETARGRKCLSFLMVSGIESFSEITADTRALYDDYLALSVPAKHSEYLKALDQMVLSEIKKITIRRTPPYENRLLFLGYYPDPYIAERLYYTARKEFLYFDFSLPASVTVKKQIYKVLLFDLSQIKDRKNHYMIQHFITPLYYLYKYCVSAGIQDLKHITDKEVSDFHAFLEKNMDAISKNAPQVLYRARRFLFLSDSKPDFTATLWFLERFSLSERANPTRGIECFNFGDVSYEHREILQHYMKYLLVLSPKYSMQSLLEKYYGAKEFTKYLEEKHSSLSELSYSDIESFIEYKDSQDLRPETYNRTLTMLSFFLTTLSVREKLLIPSFPFDYFYKKARYLHHDRTVEEETIDQIFTVLSDFPETLGLMYLTLYSTGLRINEVCSLRKDALFSDNGAFWLKIYQYKLRSDKQIPIPEEVSRLLRRHITEDDSGSEFIFPSCKDKNKPYQAATFVKQMKSQLLLYEETKDIDFKSHDYRHTIATDLHMSGAPLGTTRAYLGHTRDDMTKQYIDHLPGRIDLLQEEYFKENHIE</sequence>
<dbReference type="Gene3D" id="1.10.150.130">
    <property type="match status" value="1"/>
</dbReference>
<dbReference type="InterPro" id="IPR013762">
    <property type="entry name" value="Integrase-like_cat_sf"/>
</dbReference>
<evidence type="ECO:0000313" key="8">
    <source>
        <dbReference type="Proteomes" id="UP000225889"/>
    </source>
</evidence>
<evidence type="ECO:0000259" key="6">
    <source>
        <dbReference type="PROSITE" id="PS51900"/>
    </source>
</evidence>
<dbReference type="CDD" id="cd00397">
    <property type="entry name" value="DNA_BRE_C"/>
    <property type="match status" value="1"/>
</dbReference>
<organism evidence="7 8">
    <name type="scientific">Pseudobutyrivibrio ruminis</name>
    <dbReference type="NCBI Taxonomy" id="46206"/>
    <lineage>
        <taxon>Bacteria</taxon>
        <taxon>Bacillati</taxon>
        <taxon>Bacillota</taxon>
        <taxon>Clostridia</taxon>
        <taxon>Lachnospirales</taxon>
        <taxon>Lachnospiraceae</taxon>
        <taxon>Pseudobutyrivibrio</taxon>
    </lineage>
</organism>
<feature type="domain" description="Tyr recombinase" evidence="5">
    <location>
        <begin position="441"/>
        <end position="625"/>
    </location>
</feature>
<dbReference type="Pfam" id="PF00589">
    <property type="entry name" value="Phage_integrase"/>
    <property type="match status" value="1"/>
</dbReference>
<dbReference type="GO" id="GO:0015074">
    <property type="term" value="P:DNA integration"/>
    <property type="evidence" value="ECO:0007669"/>
    <property type="project" value="InterPro"/>
</dbReference>
<dbReference type="AlphaFoldDB" id="A0A2G3DWG8"/>
<keyword evidence="3" id="KW-0233">DNA recombination</keyword>
<dbReference type="PROSITE" id="PS51900">
    <property type="entry name" value="CB"/>
    <property type="match status" value="1"/>
</dbReference>
<dbReference type="GO" id="GO:0003677">
    <property type="term" value="F:DNA binding"/>
    <property type="evidence" value="ECO:0007669"/>
    <property type="project" value="UniProtKB-UniRule"/>
</dbReference>
<evidence type="ECO:0000256" key="1">
    <source>
        <dbReference type="ARBA" id="ARBA00008857"/>
    </source>
</evidence>
<dbReference type="SUPFAM" id="SSF56349">
    <property type="entry name" value="DNA breaking-rejoining enzymes"/>
    <property type="match status" value="1"/>
</dbReference>
<dbReference type="InterPro" id="IPR011010">
    <property type="entry name" value="DNA_brk_join_enz"/>
</dbReference>
<evidence type="ECO:0008006" key="9">
    <source>
        <dbReference type="Google" id="ProtNLM"/>
    </source>
</evidence>
<keyword evidence="2 4" id="KW-0238">DNA-binding</keyword>
<reference evidence="7 8" key="1">
    <citation type="submission" date="2017-10" db="EMBL/GenBank/DDBJ databases">
        <title>Resolving the taxonomy of Roseburia spp., Eubacterium rectale and Agathobacter spp. through phylogenomic analysis.</title>
        <authorList>
            <person name="Sheridan P.O."/>
            <person name="Walker A.W."/>
            <person name="Duncan S.H."/>
            <person name="Scott K.P."/>
            <person name="Toole P.W.O."/>
            <person name="Luis P."/>
            <person name="Flint H.J."/>
        </authorList>
    </citation>
    <scope>NUCLEOTIDE SEQUENCE [LARGE SCALE GENOMIC DNA]</scope>
    <source>
        <strain evidence="7 8">JK626</strain>
    </source>
</reference>
<evidence type="ECO:0000259" key="5">
    <source>
        <dbReference type="PROSITE" id="PS51898"/>
    </source>
</evidence>
<dbReference type="InterPro" id="IPR002104">
    <property type="entry name" value="Integrase_catalytic"/>
</dbReference>
<reference evidence="7 8" key="2">
    <citation type="submission" date="2017-10" db="EMBL/GenBank/DDBJ databases">
        <authorList>
            <person name="Banno H."/>
            <person name="Chua N.-H."/>
        </authorList>
    </citation>
    <scope>NUCLEOTIDE SEQUENCE [LARGE SCALE GENOMIC DNA]</scope>
    <source>
        <strain evidence="7 8">JK626</strain>
    </source>
</reference>
<dbReference type="GO" id="GO:0006310">
    <property type="term" value="P:DNA recombination"/>
    <property type="evidence" value="ECO:0007669"/>
    <property type="project" value="UniProtKB-KW"/>
</dbReference>
<dbReference type="PANTHER" id="PTHR30349">
    <property type="entry name" value="PHAGE INTEGRASE-RELATED"/>
    <property type="match status" value="1"/>
</dbReference>
<dbReference type="EMBL" id="PDYF01000010">
    <property type="protein sequence ID" value="PHU35378.1"/>
    <property type="molecule type" value="Genomic_DNA"/>
</dbReference>
<protein>
    <recommendedName>
        <fullName evidence="9">Tyr recombinase domain-containing protein</fullName>
    </recommendedName>
</protein>
<dbReference type="Proteomes" id="UP000225889">
    <property type="component" value="Unassembled WGS sequence"/>
</dbReference>
<accession>A0A2G3DWG8</accession>